<dbReference type="AlphaFoldDB" id="A0A7S2DYG1"/>
<feature type="compositionally biased region" description="Polar residues" evidence="1">
    <location>
        <begin position="76"/>
        <end position="89"/>
    </location>
</feature>
<feature type="region of interest" description="Disordered" evidence="1">
    <location>
        <begin position="28"/>
        <end position="62"/>
    </location>
</feature>
<protein>
    <submittedName>
        <fullName evidence="2">Uncharacterized protein</fullName>
    </submittedName>
</protein>
<evidence type="ECO:0000313" key="2">
    <source>
        <dbReference type="EMBL" id="CAD9468031.1"/>
    </source>
</evidence>
<name>A0A7S2DYG1_9EUKA</name>
<sequence>MEQVDEEVDQDVLDSIRIQQAIKESMGDAIGGLPSANAGPAEPEADGEPPPVARHKPPAILTTTTTDGAVTSVATIPTTSRSGGINATARTGGGMSHRGGLLSYRGFFSKDAANAPVT</sequence>
<feature type="region of interest" description="Disordered" evidence="1">
    <location>
        <begin position="76"/>
        <end position="96"/>
    </location>
</feature>
<dbReference type="EMBL" id="HBGU01039917">
    <property type="protein sequence ID" value="CAD9468031.1"/>
    <property type="molecule type" value="Transcribed_RNA"/>
</dbReference>
<evidence type="ECO:0000256" key="1">
    <source>
        <dbReference type="SAM" id="MobiDB-lite"/>
    </source>
</evidence>
<organism evidence="2">
    <name type="scientific">Haptolina brevifila</name>
    <dbReference type="NCBI Taxonomy" id="156173"/>
    <lineage>
        <taxon>Eukaryota</taxon>
        <taxon>Haptista</taxon>
        <taxon>Haptophyta</taxon>
        <taxon>Prymnesiophyceae</taxon>
        <taxon>Prymnesiales</taxon>
        <taxon>Prymnesiaceae</taxon>
        <taxon>Haptolina</taxon>
    </lineage>
</organism>
<reference evidence="2" key="1">
    <citation type="submission" date="2021-01" db="EMBL/GenBank/DDBJ databases">
        <authorList>
            <person name="Corre E."/>
            <person name="Pelletier E."/>
            <person name="Niang G."/>
            <person name="Scheremetjew M."/>
            <person name="Finn R."/>
            <person name="Kale V."/>
            <person name="Holt S."/>
            <person name="Cochrane G."/>
            <person name="Meng A."/>
            <person name="Brown T."/>
            <person name="Cohen L."/>
        </authorList>
    </citation>
    <scope>NUCLEOTIDE SEQUENCE</scope>
    <source>
        <strain evidence="2">UTEX LB 985</strain>
    </source>
</reference>
<accession>A0A7S2DYG1</accession>
<gene>
    <name evidence="2" type="ORF">CBRE1094_LOCUS21764</name>
</gene>
<proteinExistence type="predicted"/>